<name>A0A7S8J0D5_9BACT</name>
<evidence type="ECO:0000313" key="3">
    <source>
        <dbReference type="Proteomes" id="UP000593737"/>
    </source>
</evidence>
<evidence type="ECO:0000256" key="1">
    <source>
        <dbReference type="SAM" id="MobiDB-lite"/>
    </source>
</evidence>
<dbReference type="AlphaFoldDB" id="A0A7S8J0D5"/>
<protein>
    <submittedName>
        <fullName evidence="2">Uncharacterized protein</fullName>
    </submittedName>
</protein>
<dbReference type="Proteomes" id="UP000593737">
    <property type="component" value="Chromosome"/>
</dbReference>
<sequence length="89" mass="10100">MSAYLAPRSHKSVEAPTVNPEGRNGTISELAVLIVMQGIEVSECWRSSRRERLKEILTDMRRNSLTGVAINVRSDYIVIYEYSVMIDLL</sequence>
<feature type="region of interest" description="Disordered" evidence="1">
    <location>
        <begin position="1"/>
        <end position="24"/>
    </location>
</feature>
<gene>
    <name evidence="2" type="ORF">Nkreftii_002997</name>
</gene>
<evidence type="ECO:0000313" key="2">
    <source>
        <dbReference type="EMBL" id="QPD05223.1"/>
    </source>
</evidence>
<dbReference type="EMBL" id="CP047423">
    <property type="protein sequence ID" value="QPD05223.1"/>
    <property type="molecule type" value="Genomic_DNA"/>
</dbReference>
<organism evidence="2 3">
    <name type="scientific">Candidatus Nitrospira kreftii</name>
    <dbReference type="NCBI Taxonomy" id="2652173"/>
    <lineage>
        <taxon>Bacteria</taxon>
        <taxon>Pseudomonadati</taxon>
        <taxon>Nitrospirota</taxon>
        <taxon>Nitrospiria</taxon>
        <taxon>Nitrospirales</taxon>
        <taxon>Nitrospiraceae</taxon>
        <taxon>Nitrospira</taxon>
    </lineage>
</organism>
<reference evidence="2 3" key="1">
    <citation type="journal article" date="2020" name="ISME J.">
        <title>Enrichment and physiological characterization of a novel comammox Nitrospira indicates ammonium inhibition of complete nitrification.</title>
        <authorList>
            <person name="Sakoula D."/>
            <person name="Koch H."/>
            <person name="Frank J."/>
            <person name="Jetten M.S.M."/>
            <person name="van Kessel M.A.H.J."/>
            <person name="Lucker S."/>
        </authorList>
    </citation>
    <scope>NUCLEOTIDE SEQUENCE [LARGE SCALE GENOMIC DNA]</scope>
    <source>
        <strain evidence="2">Comreactor17</strain>
    </source>
</reference>
<dbReference type="KEGG" id="nkf:Nkreftii_002997"/>
<proteinExistence type="predicted"/>
<accession>A0A7S8J0D5</accession>